<proteinExistence type="predicted"/>
<comment type="caution">
    <text evidence="2">The sequence shown here is derived from an EMBL/GenBank/DDBJ whole genome shotgun (WGS) entry which is preliminary data.</text>
</comment>
<dbReference type="InterPro" id="IPR011659">
    <property type="entry name" value="WD40"/>
</dbReference>
<name>A0A644W853_9ZZZZ</name>
<sequence length="470" mass="55071">MKIRFSLIILIFITTNIFAQSPAEADALFNDKKYEESGRLYATLLEKRPTDALYNYRYARCRYETDDYKSAIKHFLAGGNRYPLRDYYLAESYFQEYLFSEAIEYFNNYINSTTANQSFLPDVYDKLRRARIGARLINRVEDIEIIDSTVVDKKDFLKYYRLSRETGKFSVQTVNIAGKETIDLVTFITQRGDRKIFSDLSGDRTNLYTANKLLDGWSKPEYLSQNVNTVADENYPFLMLDGITLYFASNNENSIGGYDIFITRFNANTNDYLNPDNIGMPFNSIFNDYMYVIDETLGTGWFVTDRYQPDNKVIIYQFRNREEKQYVSADDISHLTRVARLKTYRKGTHKAKSPVDDLITAPEIATPHEILFTVNDTISYTSTSQFKSAQALKLWNEWYRLSEDLTQKEALLSSLREAFQISEDDTDKKDLTAEIMELEKQVLKYRLTLNEKIRDIRNEEIKYLQNLHRK</sequence>
<accession>A0A644W853</accession>
<dbReference type="Pfam" id="PF07676">
    <property type="entry name" value="PD40"/>
    <property type="match status" value="1"/>
</dbReference>
<dbReference type="EMBL" id="VSSQ01000627">
    <property type="protein sequence ID" value="MPL98752.1"/>
    <property type="molecule type" value="Genomic_DNA"/>
</dbReference>
<protein>
    <recommendedName>
        <fullName evidence="3">Tetratricopeptide repeat protein</fullName>
    </recommendedName>
</protein>
<dbReference type="Gene3D" id="1.25.40.10">
    <property type="entry name" value="Tetratricopeptide repeat domain"/>
    <property type="match status" value="1"/>
</dbReference>
<keyword evidence="1" id="KW-0175">Coiled coil</keyword>
<dbReference type="SUPFAM" id="SSF48452">
    <property type="entry name" value="TPR-like"/>
    <property type="match status" value="1"/>
</dbReference>
<dbReference type="AlphaFoldDB" id="A0A644W853"/>
<evidence type="ECO:0008006" key="3">
    <source>
        <dbReference type="Google" id="ProtNLM"/>
    </source>
</evidence>
<evidence type="ECO:0000313" key="2">
    <source>
        <dbReference type="EMBL" id="MPL98752.1"/>
    </source>
</evidence>
<gene>
    <name evidence="2" type="ORF">SDC9_44961</name>
</gene>
<dbReference type="InterPro" id="IPR011990">
    <property type="entry name" value="TPR-like_helical_dom_sf"/>
</dbReference>
<organism evidence="2">
    <name type="scientific">bioreactor metagenome</name>
    <dbReference type="NCBI Taxonomy" id="1076179"/>
    <lineage>
        <taxon>unclassified sequences</taxon>
        <taxon>metagenomes</taxon>
        <taxon>ecological metagenomes</taxon>
    </lineage>
</organism>
<feature type="coiled-coil region" evidence="1">
    <location>
        <begin position="421"/>
        <end position="455"/>
    </location>
</feature>
<evidence type="ECO:0000256" key="1">
    <source>
        <dbReference type="SAM" id="Coils"/>
    </source>
</evidence>
<reference evidence="2" key="1">
    <citation type="submission" date="2019-08" db="EMBL/GenBank/DDBJ databases">
        <authorList>
            <person name="Kucharzyk K."/>
            <person name="Murdoch R.W."/>
            <person name="Higgins S."/>
            <person name="Loffler F."/>
        </authorList>
    </citation>
    <scope>NUCLEOTIDE SEQUENCE</scope>
</reference>